<dbReference type="InterPro" id="IPR018535">
    <property type="entry name" value="DUF1996"/>
</dbReference>
<accession>A0A9W9C9W8</accession>
<proteinExistence type="predicted"/>
<feature type="domain" description="DUF1996" evidence="1">
    <location>
        <begin position="10"/>
        <end position="113"/>
    </location>
</feature>
<dbReference type="PANTHER" id="PTHR43662:SF13">
    <property type="entry name" value="DUF1996 DOMAIN-CONTAINING PROTEIN"/>
    <property type="match status" value="1"/>
</dbReference>
<organism evidence="2 3">
    <name type="scientific">Didymosphaeria variabile</name>
    <dbReference type="NCBI Taxonomy" id="1932322"/>
    <lineage>
        <taxon>Eukaryota</taxon>
        <taxon>Fungi</taxon>
        <taxon>Dikarya</taxon>
        <taxon>Ascomycota</taxon>
        <taxon>Pezizomycotina</taxon>
        <taxon>Dothideomycetes</taxon>
        <taxon>Pleosporomycetidae</taxon>
        <taxon>Pleosporales</taxon>
        <taxon>Massarineae</taxon>
        <taxon>Didymosphaeriaceae</taxon>
        <taxon>Didymosphaeria</taxon>
    </lineage>
</organism>
<protein>
    <recommendedName>
        <fullName evidence="1">DUF1996 domain-containing protein</fullName>
    </recommendedName>
</protein>
<evidence type="ECO:0000313" key="3">
    <source>
        <dbReference type="Proteomes" id="UP001140513"/>
    </source>
</evidence>
<dbReference type="AlphaFoldDB" id="A0A9W9C9W8"/>
<dbReference type="OrthoDB" id="74764at2759"/>
<reference evidence="2" key="1">
    <citation type="submission" date="2022-10" db="EMBL/GenBank/DDBJ databases">
        <title>Tapping the CABI collections for fungal endophytes: first genome assemblies for Collariella, Neodidymelliopsis, Ascochyta clinopodiicola, Didymella pomorum, Didymosphaeria variabile, Neocosmospora piperis and Neocucurbitaria cava.</title>
        <authorList>
            <person name="Hill R."/>
        </authorList>
    </citation>
    <scope>NUCLEOTIDE SEQUENCE</scope>
    <source>
        <strain evidence="2">IMI 356815</strain>
    </source>
</reference>
<dbReference type="Pfam" id="PF09362">
    <property type="entry name" value="DUF1996"/>
    <property type="match status" value="2"/>
</dbReference>
<dbReference type="EMBL" id="JAPEUX010000005">
    <property type="protein sequence ID" value="KAJ4351805.1"/>
    <property type="molecule type" value="Genomic_DNA"/>
</dbReference>
<comment type="caution">
    <text evidence="2">The sequence shown here is derived from an EMBL/GenBank/DDBJ whole genome shotgun (WGS) entry which is preliminary data.</text>
</comment>
<evidence type="ECO:0000313" key="2">
    <source>
        <dbReference type="EMBL" id="KAJ4351805.1"/>
    </source>
</evidence>
<keyword evidence="3" id="KW-1185">Reference proteome</keyword>
<evidence type="ECO:0000259" key="1">
    <source>
        <dbReference type="Pfam" id="PF09362"/>
    </source>
</evidence>
<name>A0A9W9C9W8_9PLEO</name>
<dbReference type="GeneID" id="80910679"/>
<gene>
    <name evidence="2" type="ORF">N0V89_007149</name>
</gene>
<feature type="domain" description="DUF1996" evidence="1">
    <location>
        <begin position="120"/>
        <end position="159"/>
    </location>
</feature>
<dbReference type="RefSeq" id="XP_056070161.1">
    <property type="nucleotide sequence ID" value="XM_056215914.1"/>
</dbReference>
<sequence>MAPSKDMPGESTCTTCQFSEDFSNYWTAILYFRARNGTYKRVPQHSNAGFEGATGGGMTVYYMTDPLYNSQPKSKVTAFKPGFRMFVGDINARTKEDAARFRQLTYTCMTDAGSPYKKNRFEVIWDTSKFNDPADWPEDGSQPFVWSFGDPTGYANHADC</sequence>
<dbReference type="Proteomes" id="UP001140513">
    <property type="component" value="Unassembled WGS sequence"/>
</dbReference>
<dbReference type="PANTHER" id="PTHR43662">
    <property type="match status" value="1"/>
</dbReference>